<dbReference type="PANTHER" id="PTHR43022:SF1">
    <property type="entry name" value="PROTEIN SMF"/>
    <property type="match status" value="1"/>
</dbReference>
<evidence type="ECO:0000259" key="2">
    <source>
        <dbReference type="Pfam" id="PF02481"/>
    </source>
</evidence>
<reference evidence="4 5" key="1">
    <citation type="submission" date="2024-06" db="EMBL/GenBank/DDBJ databases">
        <title>Thioclava kandeliae sp. nov. from a rhizosphere soil sample of Kandelia candel in a mangrove.</title>
        <authorList>
            <person name="Mu T."/>
        </authorList>
    </citation>
    <scope>NUCLEOTIDE SEQUENCE [LARGE SCALE GENOMIC DNA]</scope>
    <source>
        <strain evidence="4 5">CPCC 100088</strain>
    </source>
</reference>
<dbReference type="Pfam" id="PF02481">
    <property type="entry name" value="DNA_processg_A"/>
    <property type="match status" value="1"/>
</dbReference>
<dbReference type="InterPro" id="IPR036388">
    <property type="entry name" value="WH-like_DNA-bd_sf"/>
</dbReference>
<dbReference type="InterPro" id="IPR057666">
    <property type="entry name" value="DrpA_SLOG"/>
</dbReference>
<evidence type="ECO:0000256" key="1">
    <source>
        <dbReference type="ARBA" id="ARBA00006525"/>
    </source>
</evidence>
<evidence type="ECO:0000313" key="5">
    <source>
        <dbReference type="Proteomes" id="UP001438953"/>
    </source>
</evidence>
<name>A0ABV1SFU3_9RHOB</name>
<organism evidence="4 5">
    <name type="scientific">Thioclava kandeliae</name>
    <dbReference type="NCBI Taxonomy" id="3070818"/>
    <lineage>
        <taxon>Bacteria</taxon>
        <taxon>Pseudomonadati</taxon>
        <taxon>Pseudomonadota</taxon>
        <taxon>Alphaproteobacteria</taxon>
        <taxon>Rhodobacterales</taxon>
        <taxon>Paracoccaceae</taxon>
        <taxon>Thioclava</taxon>
    </lineage>
</organism>
<sequence>MKTGLFSYPTPFTPPTTEENELLVLRLFRSRRIGATTFHRVIAEHGSVAAAFEALPEIARSAGVTDYSPCSEAAALAELNAGRKADARLLCFGAPDYPQALCDLPDAPPVLWAMGDLGLLKRPALAFVGARSASSLGRRMAEGLAREAGEAGYVVVSGLARGIDAEAHRAALTTGTIGVQGGGIDVVYPKENKALHADLAAQGLRLSENPVGMPPQARHFPQRNRIISGLARATIVIEAATKSGSLLTARNALDQGREVMAVPGHPMDGRVGGCNLLIRDGATLIRDFADIAEALGPVQTTPVPAPEAPPAAPEDPVQALLELLGPSPVLEEHVIRDLRIDAASFAQILTELELDGLVLRHAGSRISLA</sequence>
<feature type="domain" description="Smf/DprA SLOG" evidence="2">
    <location>
        <begin position="89"/>
        <end position="295"/>
    </location>
</feature>
<accession>A0ABV1SFU3</accession>
<comment type="similarity">
    <text evidence="1">Belongs to the DprA/Smf family.</text>
</comment>
<keyword evidence="5" id="KW-1185">Reference proteome</keyword>
<protein>
    <submittedName>
        <fullName evidence="4">DNA-processing protein DprA</fullName>
    </submittedName>
</protein>
<dbReference type="InterPro" id="IPR041614">
    <property type="entry name" value="DprA_WH"/>
</dbReference>
<dbReference type="PANTHER" id="PTHR43022">
    <property type="entry name" value="PROTEIN SMF"/>
    <property type="match status" value="1"/>
</dbReference>
<dbReference type="Gene3D" id="3.40.50.450">
    <property type="match status" value="1"/>
</dbReference>
<dbReference type="Proteomes" id="UP001438953">
    <property type="component" value="Unassembled WGS sequence"/>
</dbReference>
<comment type="caution">
    <text evidence="4">The sequence shown here is derived from an EMBL/GenBank/DDBJ whole genome shotgun (WGS) entry which is preliminary data.</text>
</comment>
<dbReference type="SUPFAM" id="SSF102405">
    <property type="entry name" value="MCP/YpsA-like"/>
    <property type="match status" value="1"/>
</dbReference>
<dbReference type="InterPro" id="IPR003488">
    <property type="entry name" value="DprA"/>
</dbReference>
<dbReference type="EMBL" id="JAYWLC010000005">
    <property type="protein sequence ID" value="MER5171738.1"/>
    <property type="molecule type" value="Genomic_DNA"/>
</dbReference>
<evidence type="ECO:0000313" key="4">
    <source>
        <dbReference type="EMBL" id="MER5171738.1"/>
    </source>
</evidence>
<gene>
    <name evidence="4" type="primary">dprA</name>
    <name evidence="4" type="ORF">VSX56_08105</name>
</gene>
<dbReference type="Gene3D" id="1.10.10.10">
    <property type="entry name" value="Winged helix-like DNA-binding domain superfamily/Winged helix DNA-binding domain"/>
    <property type="match status" value="1"/>
</dbReference>
<proteinExistence type="inferred from homology"/>
<evidence type="ECO:0000259" key="3">
    <source>
        <dbReference type="Pfam" id="PF17782"/>
    </source>
</evidence>
<dbReference type="RefSeq" id="WP_350936272.1">
    <property type="nucleotide sequence ID" value="NZ_JAYWLC010000005.1"/>
</dbReference>
<feature type="domain" description="DprA winged helix" evidence="3">
    <location>
        <begin position="304"/>
        <end position="363"/>
    </location>
</feature>
<dbReference type="Pfam" id="PF17782">
    <property type="entry name" value="WHD_DprA"/>
    <property type="match status" value="1"/>
</dbReference>
<dbReference type="Pfam" id="PF21102">
    <property type="entry name" value="DprA_N"/>
    <property type="match status" value="1"/>
</dbReference>
<dbReference type="NCBIfam" id="TIGR00732">
    <property type="entry name" value="dprA"/>
    <property type="match status" value="1"/>
</dbReference>